<name>A0A087AF43_9BIFI</name>
<dbReference type="GO" id="GO:0043190">
    <property type="term" value="C:ATP-binding cassette (ABC) transporter complex"/>
    <property type="evidence" value="ECO:0007669"/>
    <property type="project" value="TreeGrafter"/>
</dbReference>
<evidence type="ECO:0000256" key="3">
    <source>
        <dbReference type="ARBA" id="ARBA00022741"/>
    </source>
</evidence>
<evidence type="ECO:0000313" key="7">
    <source>
        <dbReference type="Proteomes" id="UP000028995"/>
    </source>
</evidence>
<dbReference type="GO" id="GO:0042626">
    <property type="term" value="F:ATPase-coupled transmembrane transporter activity"/>
    <property type="evidence" value="ECO:0007669"/>
    <property type="project" value="TreeGrafter"/>
</dbReference>
<accession>A0A087AF43</accession>
<dbReference type="GO" id="GO:0016887">
    <property type="term" value="F:ATP hydrolysis activity"/>
    <property type="evidence" value="ECO:0007669"/>
    <property type="project" value="InterPro"/>
</dbReference>
<evidence type="ECO:0000256" key="2">
    <source>
        <dbReference type="ARBA" id="ARBA00022448"/>
    </source>
</evidence>
<protein>
    <submittedName>
        <fullName evidence="6">ABC transporter ATP-binding protein</fullName>
        <ecNumber evidence="6">3.6.3.24</ecNumber>
    </submittedName>
</protein>
<dbReference type="STRING" id="35760.BCHO_0812"/>
<dbReference type="InterPro" id="IPR003439">
    <property type="entry name" value="ABC_transporter-like_ATP-bd"/>
</dbReference>
<comment type="caution">
    <text evidence="6">The sequence shown here is derived from an EMBL/GenBank/DDBJ whole genome shotgun (WGS) entry which is preliminary data.</text>
</comment>
<proteinExistence type="inferred from homology"/>
<keyword evidence="6" id="KW-0378">Hydrolase</keyword>
<organism evidence="6 7">
    <name type="scientific">Bifidobacterium choerinum</name>
    <dbReference type="NCBI Taxonomy" id="35760"/>
    <lineage>
        <taxon>Bacteria</taxon>
        <taxon>Bacillati</taxon>
        <taxon>Actinomycetota</taxon>
        <taxon>Actinomycetes</taxon>
        <taxon>Bifidobacteriales</taxon>
        <taxon>Bifidobacteriaceae</taxon>
        <taxon>Bifidobacterium</taxon>
    </lineage>
</organism>
<sequence>MNAHGYNGRMSVFDSLFPSRRRRPPAQTVDIELHGAGYVYADGSVGCEPTDLRIAHDGGNVAVIGLNGAGKSTLIRMVGAQESPTSGAADYIVDGEPRELSRRADRPVVASAIGYVSLDHVRAHFQRAKSVEDALDGYLEHHHVPPTERAARIGDLLAAFDLGEVRHMRLDALDGERLHLLAMAVACCHLPAMLVADEPTRGLDEISSAHVAQRLFRYGRPVVFTTHDVELIADERYEIRRVLVMDEAHIVFDGDPRHATDFYTQLIRSKYQAMPSR</sequence>
<gene>
    <name evidence="6" type="ORF">BCHO_0812</name>
</gene>
<evidence type="ECO:0000313" key="6">
    <source>
        <dbReference type="EMBL" id="KFI57393.1"/>
    </source>
</evidence>
<dbReference type="InterPro" id="IPR027417">
    <property type="entry name" value="P-loop_NTPase"/>
</dbReference>
<dbReference type="SUPFAM" id="SSF52540">
    <property type="entry name" value="P-loop containing nucleoside triphosphate hydrolases"/>
    <property type="match status" value="1"/>
</dbReference>
<dbReference type="PANTHER" id="PTHR43553:SF24">
    <property type="entry name" value="ENERGY-COUPLING FACTOR TRANSPORTER ATP-BINDING PROTEIN ECFA1"/>
    <property type="match status" value="1"/>
</dbReference>
<evidence type="ECO:0000256" key="4">
    <source>
        <dbReference type="ARBA" id="ARBA00022840"/>
    </source>
</evidence>
<evidence type="ECO:0000259" key="5">
    <source>
        <dbReference type="PROSITE" id="PS50893"/>
    </source>
</evidence>
<dbReference type="PANTHER" id="PTHR43553">
    <property type="entry name" value="HEAVY METAL TRANSPORTER"/>
    <property type="match status" value="1"/>
</dbReference>
<dbReference type="GO" id="GO:0005524">
    <property type="term" value="F:ATP binding"/>
    <property type="evidence" value="ECO:0007669"/>
    <property type="project" value="UniProtKB-KW"/>
</dbReference>
<dbReference type="Pfam" id="PF00005">
    <property type="entry name" value="ABC_tran"/>
    <property type="match status" value="1"/>
</dbReference>
<dbReference type="EMBL" id="JGYU01000005">
    <property type="protein sequence ID" value="KFI57393.1"/>
    <property type="molecule type" value="Genomic_DNA"/>
</dbReference>
<keyword evidence="7" id="KW-1185">Reference proteome</keyword>
<dbReference type="InterPro" id="IPR050095">
    <property type="entry name" value="ECF_ABC_transporter_ATP-bd"/>
</dbReference>
<keyword evidence="2" id="KW-0813">Transport</keyword>
<dbReference type="PROSITE" id="PS50893">
    <property type="entry name" value="ABC_TRANSPORTER_2"/>
    <property type="match status" value="1"/>
</dbReference>
<dbReference type="EC" id="3.6.3.24" evidence="6"/>
<evidence type="ECO:0000256" key="1">
    <source>
        <dbReference type="ARBA" id="ARBA00005417"/>
    </source>
</evidence>
<dbReference type="Gene3D" id="3.40.50.300">
    <property type="entry name" value="P-loop containing nucleotide triphosphate hydrolases"/>
    <property type="match status" value="1"/>
</dbReference>
<keyword evidence="4 6" id="KW-0067">ATP-binding</keyword>
<dbReference type="OrthoDB" id="9806471at2"/>
<dbReference type="AlphaFoldDB" id="A0A087AF43"/>
<reference evidence="6 7" key="1">
    <citation type="submission" date="2014-03" db="EMBL/GenBank/DDBJ databases">
        <title>Genomics of Bifidobacteria.</title>
        <authorList>
            <person name="Ventura M."/>
            <person name="Milani C."/>
            <person name="Lugli G.A."/>
        </authorList>
    </citation>
    <scope>NUCLEOTIDE SEQUENCE [LARGE SCALE GENOMIC DNA]</scope>
    <source>
        <strain evidence="6 7">LMG 10510</strain>
    </source>
</reference>
<feature type="domain" description="ABC transporter" evidence="5">
    <location>
        <begin position="33"/>
        <end position="272"/>
    </location>
</feature>
<keyword evidence="3" id="KW-0547">Nucleotide-binding</keyword>
<dbReference type="InterPro" id="IPR003593">
    <property type="entry name" value="AAA+_ATPase"/>
</dbReference>
<dbReference type="SMART" id="SM00382">
    <property type="entry name" value="AAA"/>
    <property type="match status" value="1"/>
</dbReference>
<dbReference type="eggNOG" id="COG1122">
    <property type="taxonomic scope" value="Bacteria"/>
</dbReference>
<dbReference type="Proteomes" id="UP000028995">
    <property type="component" value="Unassembled WGS sequence"/>
</dbReference>
<comment type="similarity">
    <text evidence="1">Belongs to the ABC transporter superfamily.</text>
</comment>